<dbReference type="Proteomes" id="UP001183777">
    <property type="component" value="Unassembled WGS sequence"/>
</dbReference>
<dbReference type="RefSeq" id="WP_311661671.1">
    <property type="nucleotide sequence ID" value="NZ_JAVREX010000029.1"/>
</dbReference>
<name>A0ABU2RVS7_9ACTN</name>
<feature type="transmembrane region" description="Helical" evidence="1">
    <location>
        <begin position="30"/>
        <end position="49"/>
    </location>
</feature>
<accession>A0ABU2RVS7</accession>
<keyword evidence="3" id="KW-1185">Reference proteome</keyword>
<keyword evidence="1" id="KW-0812">Transmembrane</keyword>
<evidence type="ECO:0000256" key="1">
    <source>
        <dbReference type="SAM" id="Phobius"/>
    </source>
</evidence>
<organism evidence="2 3">
    <name type="scientific">Streptomyces salyersiae</name>
    <dbReference type="NCBI Taxonomy" id="3075530"/>
    <lineage>
        <taxon>Bacteria</taxon>
        <taxon>Bacillati</taxon>
        <taxon>Actinomycetota</taxon>
        <taxon>Actinomycetes</taxon>
        <taxon>Kitasatosporales</taxon>
        <taxon>Streptomycetaceae</taxon>
        <taxon>Streptomyces</taxon>
    </lineage>
</organism>
<keyword evidence="1" id="KW-0472">Membrane</keyword>
<evidence type="ECO:0000313" key="2">
    <source>
        <dbReference type="EMBL" id="MDT0432786.1"/>
    </source>
</evidence>
<sequence length="51" mass="5095">MPLFLLGIACGAISGTATYAYTSHGQISAAVGILAAVLTWCGIAVLAILDD</sequence>
<keyword evidence="1" id="KW-1133">Transmembrane helix</keyword>
<proteinExistence type="predicted"/>
<dbReference type="EMBL" id="JAVREX010000029">
    <property type="protein sequence ID" value="MDT0432786.1"/>
    <property type="molecule type" value="Genomic_DNA"/>
</dbReference>
<evidence type="ECO:0008006" key="4">
    <source>
        <dbReference type="Google" id="ProtNLM"/>
    </source>
</evidence>
<reference evidence="3" key="1">
    <citation type="submission" date="2023-07" db="EMBL/GenBank/DDBJ databases">
        <title>30 novel species of actinomycetes from the DSMZ collection.</title>
        <authorList>
            <person name="Nouioui I."/>
        </authorList>
    </citation>
    <scope>NUCLEOTIDE SEQUENCE [LARGE SCALE GENOMIC DNA]</scope>
    <source>
        <strain evidence="3">DSM 41770</strain>
    </source>
</reference>
<gene>
    <name evidence="2" type="ORF">RM649_34870</name>
</gene>
<comment type="caution">
    <text evidence="2">The sequence shown here is derived from an EMBL/GenBank/DDBJ whole genome shotgun (WGS) entry which is preliminary data.</text>
</comment>
<evidence type="ECO:0000313" key="3">
    <source>
        <dbReference type="Proteomes" id="UP001183777"/>
    </source>
</evidence>
<protein>
    <recommendedName>
        <fullName evidence="4">Integral membrane protein</fullName>
    </recommendedName>
</protein>